<dbReference type="EMBL" id="JAQQWN010000009">
    <property type="protein sequence ID" value="KAK8067213.1"/>
    <property type="molecule type" value="Genomic_DNA"/>
</dbReference>
<evidence type="ECO:0000313" key="9">
    <source>
        <dbReference type="Proteomes" id="UP001433268"/>
    </source>
</evidence>
<feature type="transmembrane region" description="Helical" evidence="6">
    <location>
        <begin position="219"/>
        <end position="237"/>
    </location>
</feature>
<accession>A0ABR1V7P6</accession>
<dbReference type="InterPro" id="IPR052337">
    <property type="entry name" value="SAT4-like"/>
</dbReference>
<organism evidence="8 9">
    <name type="scientific">Apiospora hydei</name>
    <dbReference type="NCBI Taxonomy" id="1337664"/>
    <lineage>
        <taxon>Eukaryota</taxon>
        <taxon>Fungi</taxon>
        <taxon>Dikarya</taxon>
        <taxon>Ascomycota</taxon>
        <taxon>Pezizomycotina</taxon>
        <taxon>Sordariomycetes</taxon>
        <taxon>Xylariomycetidae</taxon>
        <taxon>Amphisphaeriales</taxon>
        <taxon>Apiosporaceae</taxon>
        <taxon>Apiospora</taxon>
    </lineage>
</organism>
<evidence type="ECO:0000256" key="2">
    <source>
        <dbReference type="ARBA" id="ARBA00022692"/>
    </source>
</evidence>
<keyword evidence="4 6" id="KW-0472">Membrane</keyword>
<gene>
    <name evidence="8" type="ORF">PG997_013960</name>
</gene>
<feature type="transmembrane region" description="Helical" evidence="6">
    <location>
        <begin position="185"/>
        <end position="207"/>
    </location>
</feature>
<dbReference type="PANTHER" id="PTHR33048:SF146">
    <property type="entry name" value="INTEGRAL MEMBRANE PROTEIN"/>
    <property type="match status" value="1"/>
</dbReference>
<feature type="transmembrane region" description="Helical" evidence="6">
    <location>
        <begin position="102"/>
        <end position="125"/>
    </location>
</feature>
<name>A0ABR1V7P6_9PEZI</name>
<evidence type="ECO:0000256" key="5">
    <source>
        <dbReference type="ARBA" id="ARBA00038359"/>
    </source>
</evidence>
<dbReference type="Pfam" id="PF20684">
    <property type="entry name" value="Fung_rhodopsin"/>
    <property type="match status" value="1"/>
</dbReference>
<evidence type="ECO:0000256" key="4">
    <source>
        <dbReference type="ARBA" id="ARBA00023136"/>
    </source>
</evidence>
<proteinExistence type="inferred from homology"/>
<evidence type="ECO:0000256" key="6">
    <source>
        <dbReference type="SAM" id="Phobius"/>
    </source>
</evidence>
<keyword evidence="3 6" id="KW-1133">Transmembrane helix</keyword>
<sequence>MWATGAGPFRPPQNPADPGHGPLIMGLTWTFASLSILAVTVRFYVKVVHSRLRLWWDDWTLLLALLFQMVAQACVTHAYTWGLGQHDRDLTVVPQLIHIQKWVYIGVIPNLLASSVARISAALLLIRLFGRRKWFKWYLIVFTSVQTILILADAAVLWTQSEPIEGLWNPFVKAVRRPPSVSESLVYTIQAMLTFSDLTYVLFPIIFVYKLHMPFQRKLGLILLLMLSLVTMTVSLLKTIQAKISVGDGRNTDDMQYRTSLLQVWAGVEQSLVITLSCVPTLRTWFNNTVLPAFQGMTSSVVRVFASYSRSRSIPKGSKGGNDKSNSVQYYDLECQPQMHQHHVSVEGTGYHQSLVPGSQIRQTNNITISTVPIMPEPPPNARLAR</sequence>
<protein>
    <recommendedName>
        <fullName evidence="7">Rhodopsin domain-containing protein</fullName>
    </recommendedName>
</protein>
<keyword evidence="2 6" id="KW-0812">Transmembrane</keyword>
<evidence type="ECO:0000259" key="7">
    <source>
        <dbReference type="Pfam" id="PF20684"/>
    </source>
</evidence>
<keyword evidence="9" id="KW-1185">Reference proteome</keyword>
<comment type="similarity">
    <text evidence="5">Belongs to the SAT4 family.</text>
</comment>
<dbReference type="InterPro" id="IPR049326">
    <property type="entry name" value="Rhodopsin_dom_fungi"/>
</dbReference>
<feature type="transmembrane region" description="Helical" evidence="6">
    <location>
        <begin position="61"/>
        <end position="82"/>
    </location>
</feature>
<feature type="transmembrane region" description="Helical" evidence="6">
    <location>
        <begin position="137"/>
        <end position="158"/>
    </location>
</feature>
<dbReference type="Proteomes" id="UP001433268">
    <property type="component" value="Unassembled WGS sequence"/>
</dbReference>
<feature type="transmembrane region" description="Helical" evidence="6">
    <location>
        <begin position="20"/>
        <end position="41"/>
    </location>
</feature>
<reference evidence="8 9" key="1">
    <citation type="submission" date="2023-01" db="EMBL/GenBank/DDBJ databases">
        <title>Analysis of 21 Apiospora genomes using comparative genomics revels a genus with tremendous synthesis potential of carbohydrate active enzymes and secondary metabolites.</title>
        <authorList>
            <person name="Sorensen T."/>
        </authorList>
    </citation>
    <scope>NUCLEOTIDE SEQUENCE [LARGE SCALE GENOMIC DNA]</scope>
    <source>
        <strain evidence="8 9">CBS 114990</strain>
    </source>
</reference>
<evidence type="ECO:0000313" key="8">
    <source>
        <dbReference type="EMBL" id="KAK8067213.1"/>
    </source>
</evidence>
<comment type="caution">
    <text evidence="8">The sequence shown here is derived from an EMBL/GenBank/DDBJ whole genome shotgun (WGS) entry which is preliminary data.</text>
</comment>
<feature type="domain" description="Rhodopsin" evidence="7">
    <location>
        <begin position="41"/>
        <end position="286"/>
    </location>
</feature>
<evidence type="ECO:0000256" key="1">
    <source>
        <dbReference type="ARBA" id="ARBA00004141"/>
    </source>
</evidence>
<dbReference type="PANTHER" id="PTHR33048">
    <property type="entry name" value="PTH11-LIKE INTEGRAL MEMBRANE PROTEIN (AFU_ORTHOLOGUE AFUA_5G11245)"/>
    <property type="match status" value="1"/>
</dbReference>
<evidence type="ECO:0000256" key="3">
    <source>
        <dbReference type="ARBA" id="ARBA00022989"/>
    </source>
</evidence>
<comment type="subcellular location">
    <subcellularLocation>
        <location evidence="1">Membrane</location>
        <topology evidence="1">Multi-pass membrane protein</topology>
    </subcellularLocation>
</comment>
<dbReference type="GeneID" id="92051334"/>
<dbReference type="RefSeq" id="XP_066663966.1">
    <property type="nucleotide sequence ID" value="XM_066818274.1"/>
</dbReference>